<dbReference type="Gene3D" id="2.60.40.1120">
    <property type="entry name" value="Carboxypeptidase-like, regulatory domain"/>
    <property type="match status" value="1"/>
</dbReference>
<dbReference type="SUPFAM" id="SSF56935">
    <property type="entry name" value="Porins"/>
    <property type="match status" value="1"/>
</dbReference>
<dbReference type="InterPro" id="IPR037066">
    <property type="entry name" value="Plug_dom_sf"/>
</dbReference>
<dbReference type="InterPro" id="IPR008969">
    <property type="entry name" value="CarboxyPept-like_regulatory"/>
</dbReference>
<evidence type="ECO:0000256" key="5">
    <source>
        <dbReference type="ARBA" id="ARBA00023077"/>
    </source>
</evidence>
<dbReference type="InterPro" id="IPR023997">
    <property type="entry name" value="TonB-dep_OMP_SusC/RagA_CS"/>
</dbReference>
<protein>
    <submittedName>
        <fullName evidence="14">TonB-dependent receptor</fullName>
    </submittedName>
</protein>
<feature type="region of interest" description="Disordered" evidence="10">
    <location>
        <begin position="915"/>
        <end position="936"/>
    </location>
</feature>
<dbReference type="InterPro" id="IPR012910">
    <property type="entry name" value="Plug_dom"/>
</dbReference>
<feature type="domain" description="TonB-dependent receptor-like beta-barrel" evidence="12">
    <location>
        <begin position="434"/>
        <end position="985"/>
    </location>
</feature>
<gene>
    <name evidence="14" type="ORF">EII41_10070</name>
</gene>
<dbReference type="Proteomes" id="UP000279860">
    <property type="component" value="Unassembled WGS sequence"/>
</dbReference>
<dbReference type="Pfam" id="PF07715">
    <property type="entry name" value="Plug"/>
    <property type="match status" value="1"/>
</dbReference>
<dbReference type="NCBIfam" id="TIGR04057">
    <property type="entry name" value="SusC_RagA_signa"/>
    <property type="match status" value="1"/>
</dbReference>
<dbReference type="InterPro" id="IPR000531">
    <property type="entry name" value="Beta-barrel_TonB"/>
</dbReference>
<keyword evidence="2 8" id="KW-0813">Transport</keyword>
<dbReference type="GO" id="GO:0009279">
    <property type="term" value="C:cell outer membrane"/>
    <property type="evidence" value="ECO:0007669"/>
    <property type="project" value="UniProtKB-SubCell"/>
</dbReference>
<dbReference type="RefSeq" id="WP_124790487.1">
    <property type="nucleotide sequence ID" value="NZ_RQYN01000041.1"/>
</dbReference>
<evidence type="ECO:0000256" key="2">
    <source>
        <dbReference type="ARBA" id="ARBA00022448"/>
    </source>
</evidence>
<comment type="subcellular location">
    <subcellularLocation>
        <location evidence="1 8">Cell outer membrane</location>
        <topology evidence="1 8">Multi-pass membrane protein</topology>
    </subcellularLocation>
</comment>
<keyword evidence="5 9" id="KW-0798">TonB box</keyword>
<feature type="chain" id="PRO_5018264827" evidence="11">
    <location>
        <begin position="28"/>
        <end position="1025"/>
    </location>
</feature>
<evidence type="ECO:0000256" key="8">
    <source>
        <dbReference type="PROSITE-ProRule" id="PRU01360"/>
    </source>
</evidence>
<dbReference type="Pfam" id="PF13715">
    <property type="entry name" value="CarbopepD_reg_2"/>
    <property type="match status" value="1"/>
</dbReference>
<dbReference type="SUPFAM" id="SSF49464">
    <property type="entry name" value="Carboxypeptidase regulatory domain-like"/>
    <property type="match status" value="1"/>
</dbReference>
<comment type="similarity">
    <text evidence="8 9">Belongs to the TonB-dependent receptor family.</text>
</comment>
<dbReference type="PROSITE" id="PS52016">
    <property type="entry name" value="TONB_DEPENDENT_REC_3"/>
    <property type="match status" value="1"/>
</dbReference>
<dbReference type="FunFam" id="2.170.130.10:FF:000003">
    <property type="entry name" value="SusC/RagA family TonB-linked outer membrane protein"/>
    <property type="match status" value="1"/>
</dbReference>
<dbReference type="InterPro" id="IPR036942">
    <property type="entry name" value="Beta-barrel_TonB_sf"/>
</dbReference>
<dbReference type="FunFam" id="2.60.40.1120:FF:000003">
    <property type="entry name" value="Outer membrane protein Omp121"/>
    <property type="match status" value="1"/>
</dbReference>
<reference evidence="14 15" key="1">
    <citation type="submission" date="2018-11" db="EMBL/GenBank/DDBJ databases">
        <title>Genomes From Bacteria Associated with the Canine Oral Cavity: a Test Case for Automated Genome-Based Taxonomic Assignment.</title>
        <authorList>
            <person name="Coil D.A."/>
            <person name="Jospin G."/>
            <person name="Darling A.E."/>
            <person name="Wallis C."/>
            <person name="Davis I.J."/>
            <person name="Harris S."/>
            <person name="Eisen J.A."/>
            <person name="Holcombe L.J."/>
            <person name="O'Flynn C."/>
        </authorList>
    </citation>
    <scope>NUCLEOTIDE SEQUENCE [LARGE SCALE GENOMIC DNA]</scope>
    <source>
        <strain evidence="14 15">OH1426_COT-023</strain>
    </source>
</reference>
<dbReference type="Gene3D" id="2.40.170.20">
    <property type="entry name" value="TonB-dependent receptor, beta-barrel domain"/>
    <property type="match status" value="1"/>
</dbReference>
<evidence type="ECO:0000256" key="1">
    <source>
        <dbReference type="ARBA" id="ARBA00004571"/>
    </source>
</evidence>
<keyword evidence="14" id="KW-0675">Receptor</keyword>
<evidence type="ECO:0000256" key="3">
    <source>
        <dbReference type="ARBA" id="ARBA00022452"/>
    </source>
</evidence>
<evidence type="ECO:0000313" key="14">
    <source>
        <dbReference type="EMBL" id="RRD73021.1"/>
    </source>
</evidence>
<evidence type="ECO:0000256" key="11">
    <source>
        <dbReference type="SAM" id="SignalP"/>
    </source>
</evidence>
<dbReference type="InterPro" id="IPR039426">
    <property type="entry name" value="TonB-dep_rcpt-like"/>
</dbReference>
<evidence type="ECO:0000256" key="4">
    <source>
        <dbReference type="ARBA" id="ARBA00022692"/>
    </source>
</evidence>
<evidence type="ECO:0000256" key="9">
    <source>
        <dbReference type="RuleBase" id="RU003357"/>
    </source>
</evidence>
<evidence type="ECO:0000256" key="7">
    <source>
        <dbReference type="ARBA" id="ARBA00023237"/>
    </source>
</evidence>
<evidence type="ECO:0000259" key="13">
    <source>
        <dbReference type="Pfam" id="PF07715"/>
    </source>
</evidence>
<evidence type="ECO:0000313" key="15">
    <source>
        <dbReference type="Proteomes" id="UP000279860"/>
    </source>
</evidence>
<dbReference type="NCBIfam" id="TIGR04056">
    <property type="entry name" value="OMP_RagA_SusC"/>
    <property type="match status" value="1"/>
</dbReference>
<dbReference type="Pfam" id="PF00593">
    <property type="entry name" value="TonB_dep_Rec_b-barrel"/>
    <property type="match status" value="1"/>
</dbReference>
<name>A0A3P1YPQ0_TANFO</name>
<keyword evidence="11" id="KW-0732">Signal</keyword>
<keyword evidence="3 8" id="KW-1134">Transmembrane beta strand</keyword>
<keyword evidence="4 8" id="KW-0812">Transmembrane</keyword>
<dbReference type="Gene3D" id="2.170.130.10">
    <property type="entry name" value="TonB-dependent receptor, plug domain"/>
    <property type="match status" value="1"/>
</dbReference>
<dbReference type="AlphaFoldDB" id="A0A3P1YPQ0"/>
<sequence>MKKKNVMYLWRGWLLCVLWALSSSIYAQTATVRGTVTDANREPVIGATVIVQNQTSNGTVTDLDGNYVLNDVPTNATLQFSYVGMQPQSVAVNGRQVIDVVMQNDTKLLEEVVVVGYGAQKKVNLTGAVSSVNSDVLQNRTTPNVANMLAGQMTGVTIVQNTGQPGADAGLLRVRGIGTIRDSYDDAAASAMVIVDGVESSMNSVNPNDIESISVLKDAAASSIYGVRAANGVILITTRRGTQGKAKISYDNYVGWQKALRLPKFLNAYDFAVLFNEAHTNDGAAAPYTEEQLKRFRDGSDPDHYADSDWLGTLLSENGMFHNHYVSISGGSESVRYSTSFGYHDKKGLIPNTSYNKYDVRANLHADLTQRLSLGLNLSAYRSRSIEPAAGMQTIMHYAFRETPVTPIQFKNGNYGLFKNEHNSVAYARKGGTSTAYRTNMHGNVSLNYQLIDGLTLRGNAAVTSYLIDMHDFEHAMQYYTADSDKPIQSKQSSLINEDRKNFEVNLQAYLDYNKTFGKHTLSGLLGYSQLYNNWRILRASRKNLPSSNQLDQINAGDATTQQTAGYETEYALRSVFGRINYNYDNRYLIEANLRYDGTSRFPKDKRFGAFPSVSLGWRLSEEEFFRADWVDNLKLRASWGLLGNQEIGSYAFYEKYVYAESRSSLSPTYSFGNMLAPGISISRTMANKNITWEKTSQINVGVDAGFLNGRLTFSGDFFVKDTRDILLNLPIPRIAGVNPPMQNAGKVRNIGFETQLGYNGQANKDFKYYANFNFSYVHNEITDLQGGDIKGGRSVGDPVWAYYGYISDGIFRTEEEIKNHARQTMGTPVPGDLKYRDISGKDGKPDNVINANDRKLIGSYFPKINYGLRLGFEYRSIDFSTLLQGAAAVDGLVKKEVRYAFYNSGKVTDKHLDRWTPQNPNGSFPRLSIKNSEKNQPKNELSSFWVQDASYLKMRNIQLGYTLPNHWLIKQGVSKVRLYCSIDNVFTLTQFEGADPESPAGDTGESGTYYPMTRSYSFGLNVSF</sequence>
<dbReference type="InterPro" id="IPR023996">
    <property type="entry name" value="TonB-dep_OMP_SusC/RagA"/>
</dbReference>
<proteinExistence type="inferred from homology"/>
<evidence type="ECO:0000259" key="12">
    <source>
        <dbReference type="Pfam" id="PF00593"/>
    </source>
</evidence>
<comment type="caution">
    <text evidence="14">The sequence shown here is derived from an EMBL/GenBank/DDBJ whole genome shotgun (WGS) entry which is preliminary data.</text>
</comment>
<evidence type="ECO:0000256" key="10">
    <source>
        <dbReference type="SAM" id="MobiDB-lite"/>
    </source>
</evidence>
<dbReference type="EMBL" id="RQYN01000041">
    <property type="protein sequence ID" value="RRD73021.1"/>
    <property type="molecule type" value="Genomic_DNA"/>
</dbReference>
<organism evidence="14 15">
    <name type="scientific">Tannerella forsythia</name>
    <name type="common">Bacteroides forsythus</name>
    <dbReference type="NCBI Taxonomy" id="28112"/>
    <lineage>
        <taxon>Bacteria</taxon>
        <taxon>Pseudomonadati</taxon>
        <taxon>Bacteroidota</taxon>
        <taxon>Bacteroidia</taxon>
        <taxon>Bacteroidales</taxon>
        <taxon>Tannerellaceae</taxon>
        <taxon>Tannerella</taxon>
    </lineage>
</organism>
<feature type="domain" description="TonB-dependent receptor plug" evidence="13">
    <location>
        <begin position="122"/>
        <end position="233"/>
    </location>
</feature>
<keyword evidence="7 8" id="KW-0998">Cell outer membrane</keyword>
<feature type="signal peptide" evidence="11">
    <location>
        <begin position="1"/>
        <end position="27"/>
    </location>
</feature>
<keyword evidence="6 8" id="KW-0472">Membrane</keyword>
<accession>A0A3P1YPQ0</accession>
<evidence type="ECO:0000256" key="6">
    <source>
        <dbReference type="ARBA" id="ARBA00023136"/>
    </source>
</evidence>